<keyword evidence="1" id="KW-0732">Signal</keyword>
<name>A0ABY6UGK4_BIOOC</name>
<evidence type="ECO:0000313" key="2">
    <source>
        <dbReference type="EMBL" id="VUC30288.1"/>
    </source>
</evidence>
<accession>A0ABY6UGK4</accession>
<protein>
    <submittedName>
        <fullName evidence="2">Uncharacterized protein</fullName>
    </submittedName>
</protein>
<comment type="caution">
    <text evidence="2">The sequence shown here is derived from an EMBL/GenBank/DDBJ whole genome shotgun (WGS) entry which is preliminary data.</text>
</comment>
<keyword evidence="3" id="KW-1185">Reference proteome</keyword>
<gene>
    <name evidence="2" type="ORF">CLO192961_LOCUS282395</name>
</gene>
<evidence type="ECO:0000256" key="1">
    <source>
        <dbReference type="SAM" id="SignalP"/>
    </source>
</evidence>
<proteinExistence type="predicted"/>
<reference evidence="2 3" key="1">
    <citation type="submission" date="2019-06" db="EMBL/GenBank/DDBJ databases">
        <authorList>
            <person name="Broberg M."/>
        </authorList>
    </citation>
    <scope>NUCLEOTIDE SEQUENCE [LARGE SCALE GENOMIC DNA]</scope>
</reference>
<feature type="chain" id="PRO_5046408108" evidence="1">
    <location>
        <begin position="19"/>
        <end position="76"/>
    </location>
</feature>
<dbReference type="EMBL" id="CABFNS010000817">
    <property type="protein sequence ID" value="VUC30288.1"/>
    <property type="molecule type" value="Genomic_DNA"/>
</dbReference>
<organism evidence="2 3">
    <name type="scientific">Bionectria ochroleuca</name>
    <name type="common">Gliocladium roseum</name>
    <dbReference type="NCBI Taxonomy" id="29856"/>
    <lineage>
        <taxon>Eukaryota</taxon>
        <taxon>Fungi</taxon>
        <taxon>Dikarya</taxon>
        <taxon>Ascomycota</taxon>
        <taxon>Pezizomycotina</taxon>
        <taxon>Sordariomycetes</taxon>
        <taxon>Hypocreomycetidae</taxon>
        <taxon>Hypocreales</taxon>
        <taxon>Bionectriaceae</taxon>
        <taxon>Clonostachys</taxon>
    </lineage>
</organism>
<feature type="signal peptide" evidence="1">
    <location>
        <begin position="1"/>
        <end position="18"/>
    </location>
</feature>
<dbReference type="Proteomes" id="UP000766486">
    <property type="component" value="Unassembled WGS sequence"/>
</dbReference>
<sequence>MIAKLPIILLACVASVLAAPSTGASQVARDQTPAGVDNILDERAANSCRGEGEHCKLDFQCCSHHCGWTSGFKCTQ</sequence>
<evidence type="ECO:0000313" key="3">
    <source>
        <dbReference type="Proteomes" id="UP000766486"/>
    </source>
</evidence>